<dbReference type="EC" id="2.7.7.48" evidence="1"/>
<gene>
    <name evidence="11" type="primary">SRR6960509_9_3</name>
</gene>
<evidence type="ECO:0000256" key="3">
    <source>
        <dbReference type="ARBA" id="ARBA00022679"/>
    </source>
</evidence>
<accession>A0A8S5L4E8</accession>
<evidence type="ECO:0000256" key="8">
    <source>
        <dbReference type="ARBA" id="ARBA00048744"/>
    </source>
</evidence>
<dbReference type="GeneID" id="80398485"/>
<evidence type="ECO:0000256" key="2">
    <source>
        <dbReference type="ARBA" id="ARBA00022484"/>
    </source>
</evidence>
<feature type="binding site" evidence="9">
    <location>
        <position position="312"/>
    </location>
    <ligand>
        <name>Mg(2+)</name>
        <dbReference type="ChEBI" id="CHEBI:18420"/>
        <label>2</label>
    </ligand>
</feature>
<proteinExistence type="predicted"/>
<feature type="domain" description="RdRp catalytic" evidence="10">
    <location>
        <begin position="297"/>
        <end position="421"/>
    </location>
</feature>
<evidence type="ECO:0000256" key="7">
    <source>
        <dbReference type="ARBA" id="ARBA00030248"/>
    </source>
</evidence>
<dbReference type="PROSITE" id="PS50522">
    <property type="entry name" value="RDRP_PHAGE"/>
    <property type="match status" value="1"/>
</dbReference>
<feature type="binding site" evidence="9">
    <location>
        <position position="389"/>
    </location>
    <ligand>
        <name>Mg(2+)</name>
        <dbReference type="ChEBI" id="CHEBI:18420"/>
        <label>2</label>
    </ligand>
</feature>
<keyword evidence="9" id="KW-0479">Metal-binding</keyword>
<evidence type="ECO:0000256" key="9">
    <source>
        <dbReference type="PIRSR" id="PIRSR605093-1"/>
    </source>
</evidence>
<keyword evidence="12" id="KW-1185">Reference proteome</keyword>
<keyword evidence="2 11" id="KW-0696">RNA-directed RNA polymerase</keyword>
<evidence type="ECO:0000259" key="10">
    <source>
        <dbReference type="PROSITE" id="PS50522"/>
    </source>
</evidence>
<dbReference type="KEGG" id="vg:80398485"/>
<reference evidence="11" key="1">
    <citation type="submission" date="2020-09" db="EMBL/GenBank/DDBJ databases">
        <title>Leviviricetes taxonomy.</title>
        <authorList>
            <person name="Stockdale S.R."/>
            <person name="Callanan J."/>
            <person name="Adriaenssens E.M."/>
            <person name="Kuhn J.H."/>
            <person name="Rumnieks J."/>
            <person name="Shkoporov A."/>
            <person name="Draper L.A."/>
            <person name="Ross P."/>
            <person name="Hill C."/>
        </authorList>
    </citation>
    <scope>NUCLEOTIDE SEQUENCE</scope>
</reference>
<evidence type="ECO:0000313" key="11">
    <source>
        <dbReference type="EMBL" id="DAD52582.1"/>
    </source>
</evidence>
<dbReference type="InterPro" id="IPR005093">
    <property type="entry name" value="RNArep_beta"/>
</dbReference>
<dbReference type="GO" id="GO:0046872">
    <property type="term" value="F:metal ion binding"/>
    <property type="evidence" value="ECO:0007669"/>
    <property type="project" value="UniProtKB-KW"/>
</dbReference>
<evidence type="ECO:0000256" key="4">
    <source>
        <dbReference type="ARBA" id="ARBA00022695"/>
    </source>
</evidence>
<dbReference type="GO" id="GO:0000166">
    <property type="term" value="F:nucleotide binding"/>
    <property type="evidence" value="ECO:0007669"/>
    <property type="project" value="UniProtKB-KW"/>
</dbReference>
<dbReference type="Proteomes" id="UP000680673">
    <property type="component" value="Segment"/>
</dbReference>
<organism evidence="11 12">
    <name type="scientific">ssRNA phage SRR6960509_9</name>
    <dbReference type="NCBI Taxonomy" id="2786536"/>
    <lineage>
        <taxon>Viruses</taxon>
        <taxon>Riboviria</taxon>
        <taxon>Orthornavirae</taxon>
        <taxon>Lenarviricota</taxon>
        <taxon>Leviviricetes</taxon>
        <taxon>Norzivirales</taxon>
        <taxon>Fiersviridae</taxon>
        <taxon>Konkivirus</taxon>
        <taxon>Konkivirus lutihabitans</taxon>
    </lineage>
</organism>
<keyword evidence="4" id="KW-0548">Nucleotidyltransferase</keyword>
<evidence type="ECO:0000256" key="5">
    <source>
        <dbReference type="ARBA" id="ARBA00022741"/>
    </source>
</evidence>
<evidence type="ECO:0000256" key="1">
    <source>
        <dbReference type="ARBA" id="ARBA00012494"/>
    </source>
</evidence>
<dbReference type="EMBL" id="BK014146">
    <property type="protein sequence ID" value="DAD52582.1"/>
    <property type="molecule type" value="Genomic_RNA"/>
</dbReference>
<name>A0A8S5L4E8_9VIRU</name>
<sequence>MKRDIKSKARVQKATLRACKGRAARECRKSSKPKQVTKKETQARIFETEVSVFKKLCKAVNTPFSNEALKMAEDRNWLGIAKAPFPDPDSPTFADDYLIQQVMRKNPRLPIKVDREAKAKEKWFEVEDWCRQTNDLIRSSTRDSVAPSITGPKVSLAIKPSVLKSIRSTIAGVLGPLTQGVLEDLQARARFGPGASFHCSSKNLTTAKKLEAAIGLTPSLKCFLGSLEPPGWLATTSGYRITAGNKARFVPKDALVDRFIAIEPSLNMWWQLGIGSLIRTRLKRVGLNLSKQADLNRLRVRFAQITGLATIDLESASDSIARLVIKLLFPRDWEHLLCLFRSEETLLDGVWHRLEKFSSMGNGFTFELETLLFFAVCKAFDEDPFVFGDDMIVRQDIATPVIRTLNILGFRVNEKKTFLAGNFFESCGSDFWHGRNVRPFYFKKDKHHDYTSAVIRMANAVRRYANRRNLNLGCDSRFLPAWLYLCSRSDTARRTGIPEGYGDVGIVREFDDAAPKKLRNGHCGYMARTYTSLPDTVDVTNRLSGVMSSLMQSGSHFKFQMGKHPVYGSPQAPQYGQPTPRMTILESDGQREWYTQGEKASITVQSVRDRVGAARLRGMPVQHWHGLGPWL</sequence>
<dbReference type="Pfam" id="PF03431">
    <property type="entry name" value="RNA_replicase_B"/>
    <property type="match status" value="1"/>
</dbReference>
<dbReference type="GO" id="GO:0039694">
    <property type="term" value="P:viral RNA genome replication"/>
    <property type="evidence" value="ECO:0007669"/>
    <property type="project" value="InterPro"/>
</dbReference>
<keyword evidence="6" id="KW-0693">Viral RNA replication</keyword>
<keyword evidence="9" id="KW-0460">Magnesium</keyword>
<protein>
    <recommendedName>
        <fullName evidence="1">RNA-directed RNA polymerase</fullName>
        <ecNumber evidence="1">2.7.7.48</ecNumber>
    </recommendedName>
    <alternativeName>
        <fullName evidence="7">RNA replicase beta chain</fullName>
    </alternativeName>
</protein>
<feature type="binding site" evidence="9">
    <location>
        <position position="390"/>
    </location>
    <ligand>
        <name>Mg(2+)</name>
        <dbReference type="ChEBI" id="CHEBI:18420"/>
        <label>2</label>
    </ligand>
</feature>
<comment type="catalytic activity">
    <reaction evidence="8">
        <text>RNA(n) + a ribonucleoside 5'-triphosphate = RNA(n+1) + diphosphate</text>
        <dbReference type="Rhea" id="RHEA:21248"/>
        <dbReference type="Rhea" id="RHEA-COMP:14527"/>
        <dbReference type="Rhea" id="RHEA-COMP:17342"/>
        <dbReference type="ChEBI" id="CHEBI:33019"/>
        <dbReference type="ChEBI" id="CHEBI:61557"/>
        <dbReference type="ChEBI" id="CHEBI:140395"/>
        <dbReference type="EC" id="2.7.7.48"/>
    </reaction>
</comment>
<comment type="cofactor">
    <cofactor evidence="9">
        <name>Mg(2+)</name>
        <dbReference type="ChEBI" id="CHEBI:18420"/>
    </cofactor>
    <text evidence="9">Binds 2 Mg(2+) per subunit.</text>
</comment>
<evidence type="ECO:0000256" key="6">
    <source>
        <dbReference type="ARBA" id="ARBA00022953"/>
    </source>
</evidence>
<dbReference type="SUPFAM" id="SSF56672">
    <property type="entry name" value="DNA/RNA polymerases"/>
    <property type="match status" value="1"/>
</dbReference>
<evidence type="ECO:0000313" key="12">
    <source>
        <dbReference type="Proteomes" id="UP000680673"/>
    </source>
</evidence>
<dbReference type="RefSeq" id="YP_010769462.1">
    <property type="nucleotide sequence ID" value="NC_073982.1"/>
</dbReference>
<dbReference type="GO" id="GO:0003968">
    <property type="term" value="F:RNA-directed RNA polymerase activity"/>
    <property type="evidence" value="ECO:0007669"/>
    <property type="project" value="UniProtKB-KW"/>
</dbReference>
<keyword evidence="3" id="KW-0808">Transferase</keyword>
<keyword evidence="5" id="KW-0547">Nucleotide-binding</keyword>
<dbReference type="InterPro" id="IPR007096">
    <property type="entry name" value="RNA-dir_Rpol_cat_phage"/>
</dbReference>
<dbReference type="InterPro" id="IPR043502">
    <property type="entry name" value="DNA/RNA_pol_sf"/>
</dbReference>